<dbReference type="OrthoDB" id="328805at2157"/>
<reference evidence="2 3" key="1">
    <citation type="submission" date="2016-11" db="EMBL/GenBank/DDBJ databases">
        <authorList>
            <person name="Jaros S."/>
            <person name="Januszkiewicz K."/>
            <person name="Wedrychowicz H."/>
        </authorList>
    </citation>
    <scope>NUCLEOTIDE SEQUENCE [LARGE SCALE GENOMIC DNA]</scope>
    <source>
        <strain evidence="2 3">DSM 9297</strain>
    </source>
</reference>
<evidence type="ECO:0000313" key="2">
    <source>
        <dbReference type="EMBL" id="SHH00445.1"/>
    </source>
</evidence>
<organism evidence="2 3">
    <name type="scientific">Halobaculum gomorrense</name>
    <dbReference type="NCBI Taxonomy" id="43928"/>
    <lineage>
        <taxon>Archaea</taxon>
        <taxon>Methanobacteriati</taxon>
        <taxon>Methanobacteriota</taxon>
        <taxon>Stenosarchaea group</taxon>
        <taxon>Halobacteria</taxon>
        <taxon>Halobacteriales</taxon>
        <taxon>Haloferacaceae</taxon>
        <taxon>Halobaculum</taxon>
    </lineage>
</organism>
<dbReference type="Proteomes" id="UP000184357">
    <property type="component" value="Unassembled WGS sequence"/>
</dbReference>
<feature type="transmembrane region" description="Helical" evidence="1">
    <location>
        <begin position="44"/>
        <end position="65"/>
    </location>
</feature>
<feature type="transmembrane region" description="Helical" evidence="1">
    <location>
        <begin position="12"/>
        <end position="32"/>
    </location>
</feature>
<sequence>MATAEQGDRLLALSNLRPIVGILGFTIVWYPVLSVSNTVLGTPIADTTVNLFVGILAFGGAYPVVAGDWSLGQLGDFAFVLTASAIGLGIVGMVSVLALDVTISGSNRMPQAIVWGAAYVTAYLVMYRTELSIYR</sequence>
<dbReference type="RefSeq" id="WP_073308222.1">
    <property type="nucleotide sequence ID" value="NZ_FQWV01000003.1"/>
</dbReference>
<keyword evidence="1" id="KW-0472">Membrane</keyword>
<accession>A0A1M5PFC1</accession>
<dbReference type="EMBL" id="FQWV01000003">
    <property type="protein sequence ID" value="SHH00445.1"/>
    <property type="molecule type" value="Genomic_DNA"/>
</dbReference>
<feature type="transmembrane region" description="Helical" evidence="1">
    <location>
        <begin position="109"/>
        <end position="127"/>
    </location>
</feature>
<protein>
    <submittedName>
        <fullName evidence="2">Uncharacterized protein</fullName>
    </submittedName>
</protein>
<gene>
    <name evidence="2" type="ORF">SAMN05443636_1577</name>
</gene>
<keyword evidence="3" id="KW-1185">Reference proteome</keyword>
<evidence type="ECO:0000256" key="1">
    <source>
        <dbReference type="SAM" id="Phobius"/>
    </source>
</evidence>
<evidence type="ECO:0000313" key="3">
    <source>
        <dbReference type="Proteomes" id="UP000184357"/>
    </source>
</evidence>
<feature type="transmembrane region" description="Helical" evidence="1">
    <location>
        <begin position="77"/>
        <end position="97"/>
    </location>
</feature>
<proteinExistence type="predicted"/>
<name>A0A1M5PFC1_9EURY</name>
<keyword evidence="1" id="KW-0812">Transmembrane</keyword>
<keyword evidence="1" id="KW-1133">Transmembrane helix</keyword>
<dbReference type="AlphaFoldDB" id="A0A1M5PFC1"/>